<proteinExistence type="predicted"/>
<sequence>MEYLGGVIRNIYILTVLLLSIIYPRECLIQHDPDERPVRPEKDTFSISPSGHFYIHYDTTGNATPDLSDFDENGVPDFVDEVGMIADSAHYVLVEQMGYNEEPYDGEGGYDIYIMSYGAGVYGYTYHEGNGISYIQIDNDYVGFNSMFNLTPIQIMQVSIAHEYSHGIQFGYRYNISGNTYFYEMSAM</sequence>
<reference evidence="1" key="1">
    <citation type="submission" date="2018-05" db="EMBL/GenBank/DDBJ databases">
        <authorList>
            <person name="Lanie J.A."/>
            <person name="Ng W.-L."/>
            <person name="Kazmierczak K.M."/>
            <person name="Andrzejewski T.M."/>
            <person name="Davidsen T.M."/>
            <person name="Wayne K.J."/>
            <person name="Tettelin H."/>
            <person name="Glass J.I."/>
            <person name="Rusch D."/>
            <person name="Podicherti R."/>
            <person name="Tsui H.-C.T."/>
            <person name="Winkler M.E."/>
        </authorList>
    </citation>
    <scope>NUCLEOTIDE SEQUENCE</scope>
</reference>
<accession>A0A383BET0</accession>
<dbReference type="EMBL" id="UINC01199997">
    <property type="protein sequence ID" value="SVE18686.1"/>
    <property type="molecule type" value="Genomic_DNA"/>
</dbReference>
<feature type="non-terminal residue" evidence="1">
    <location>
        <position position="188"/>
    </location>
</feature>
<gene>
    <name evidence="1" type="ORF">METZ01_LOCUS471540</name>
</gene>
<protein>
    <submittedName>
        <fullName evidence="1">Uncharacterized protein</fullName>
    </submittedName>
</protein>
<evidence type="ECO:0000313" key="1">
    <source>
        <dbReference type="EMBL" id="SVE18686.1"/>
    </source>
</evidence>
<dbReference type="AlphaFoldDB" id="A0A383BET0"/>
<name>A0A383BET0_9ZZZZ</name>
<organism evidence="1">
    <name type="scientific">marine metagenome</name>
    <dbReference type="NCBI Taxonomy" id="408172"/>
    <lineage>
        <taxon>unclassified sequences</taxon>
        <taxon>metagenomes</taxon>
        <taxon>ecological metagenomes</taxon>
    </lineage>
</organism>